<comment type="caution">
    <text evidence="1">The sequence shown here is derived from an EMBL/GenBank/DDBJ whole genome shotgun (WGS) entry which is preliminary data.</text>
</comment>
<sequence length="512" mass="55920">MSELPSDVSLAKDSQSPVHNRTVLRLHRPFLSPSRSGVKFSAEALAAMRRLVGMVQRLRSPGGGWQSEATPTPENLVPYVSEEAYDLLDTLQAEKAAQLQPEAAITQEQHTFVFLETLTSQLLWAIARSSYPTMQLLEGIPATCSVEGDEWQEGMLRLVLVLEAQVIDPAWVLDLATLQPPPTLLPLSAHIKCAEPPLVDSSLDKPESVGDCVDQIQRRAQALTPALTPFFERSSADWLAPGKDWQAGELQLRLGLEFVPLLEPPASGLASLSLTSLPATPAALPEEPPKLLTAIAETMRLADPRLLAWYNQLALQQPFEQLLKQPRPCESDRLLPLAVAAAYDAADRIYGEAPLRLCFVQAESVGELLPRLLWTLTGSNHDIMALVGGITAQVMPAPQPWQSGVLRLAPLVELRTETGNFSLDLATRQAPSALVGTLRPWAIAQSAELPANIQLSDVATLLVALRQQVCLGAPELAYLFDGVSVEYQNSQTDWQTGTLYLHLSLEFFPIRG</sequence>
<gene>
    <name evidence="1" type="ORF">ENR64_19715</name>
</gene>
<protein>
    <submittedName>
        <fullName evidence="1">Uncharacterized protein</fullName>
    </submittedName>
</protein>
<dbReference type="EMBL" id="DSRU01000277">
    <property type="protein sequence ID" value="HFM99938.1"/>
    <property type="molecule type" value="Genomic_DNA"/>
</dbReference>
<organism evidence="1">
    <name type="scientific">Oscillatoriales cyanobacterium SpSt-418</name>
    <dbReference type="NCBI Taxonomy" id="2282169"/>
    <lineage>
        <taxon>Bacteria</taxon>
        <taxon>Bacillati</taxon>
        <taxon>Cyanobacteriota</taxon>
        <taxon>Cyanophyceae</taxon>
        <taxon>Oscillatoriophycideae</taxon>
        <taxon>Oscillatoriales</taxon>
    </lineage>
</organism>
<proteinExistence type="predicted"/>
<accession>A0A7C3PIM4</accession>
<name>A0A7C3PIM4_9CYAN</name>
<evidence type="ECO:0000313" key="1">
    <source>
        <dbReference type="EMBL" id="HFM99938.1"/>
    </source>
</evidence>
<reference evidence="1" key="1">
    <citation type="journal article" date="2020" name="mSystems">
        <title>Genome- and Community-Level Interaction Insights into Carbon Utilization and Element Cycling Functions of Hydrothermarchaeota in Hydrothermal Sediment.</title>
        <authorList>
            <person name="Zhou Z."/>
            <person name="Liu Y."/>
            <person name="Xu W."/>
            <person name="Pan J."/>
            <person name="Luo Z.H."/>
            <person name="Li M."/>
        </authorList>
    </citation>
    <scope>NUCLEOTIDE SEQUENCE [LARGE SCALE GENOMIC DNA]</scope>
    <source>
        <strain evidence="1">SpSt-418</strain>
    </source>
</reference>
<dbReference type="AlphaFoldDB" id="A0A7C3PIM4"/>
<dbReference type="Gene3D" id="1.10.287.1080">
    <property type="entry name" value="MazG-like"/>
    <property type="match status" value="1"/>
</dbReference>